<protein>
    <recommendedName>
        <fullName evidence="3">SseB protein N-terminal domain-containing protein</fullName>
    </recommendedName>
</protein>
<dbReference type="EMBL" id="WITJ01000012">
    <property type="protein sequence ID" value="MQW40097.1"/>
    <property type="molecule type" value="Genomic_DNA"/>
</dbReference>
<dbReference type="OrthoDB" id="2241212at2"/>
<dbReference type="Proteomes" id="UP000439550">
    <property type="component" value="Unassembled WGS sequence"/>
</dbReference>
<comment type="caution">
    <text evidence="1">The sequence shown here is derived from an EMBL/GenBank/DDBJ whole genome shotgun (WGS) entry which is preliminary data.</text>
</comment>
<dbReference type="RefSeq" id="WP_153496757.1">
    <property type="nucleotide sequence ID" value="NZ_CAXYUY010000003.1"/>
</dbReference>
<keyword evidence="2" id="KW-1185">Reference proteome</keyword>
<gene>
    <name evidence="1" type="ORF">GHI93_09175</name>
</gene>
<evidence type="ECO:0008006" key="3">
    <source>
        <dbReference type="Google" id="ProtNLM"/>
    </source>
</evidence>
<dbReference type="AlphaFoldDB" id="A0A7X1ZB73"/>
<evidence type="ECO:0000313" key="1">
    <source>
        <dbReference type="EMBL" id="MQW40097.1"/>
    </source>
</evidence>
<organism evidence="1 2">
    <name type="scientific">Lactococcus hircilactis</name>
    <dbReference type="NCBI Taxonomy" id="1494462"/>
    <lineage>
        <taxon>Bacteria</taxon>
        <taxon>Bacillati</taxon>
        <taxon>Bacillota</taxon>
        <taxon>Bacilli</taxon>
        <taxon>Lactobacillales</taxon>
        <taxon>Streptococcaceae</taxon>
        <taxon>Lactococcus</taxon>
    </lineage>
</organism>
<reference evidence="1 2" key="1">
    <citation type="submission" date="2019-10" db="EMBL/GenBank/DDBJ databases">
        <authorList>
            <person name="Dong K."/>
        </authorList>
    </citation>
    <scope>NUCLEOTIDE SEQUENCE [LARGE SCALE GENOMIC DNA]</scope>
    <source>
        <strain evidence="1 2">DSM 28960</strain>
    </source>
</reference>
<accession>A0A7X1ZB73</accession>
<evidence type="ECO:0000313" key="2">
    <source>
        <dbReference type="Proteomes" id="UP000439550"/>
    </source>
</evidence>
<sequence>MSSYDISPELDDKLKNSLKNQGQFLEDISLVYAMQTFPILVPSQIFYFENNGAKTLPVFTTPEDLEIFQKDLANIETKWELRPIREILVALMQMEIEAVAFNPKLEKDEDHGNTAYFDKKDLLGFIGYYTEILNVMLDSKNMSIDKKERTYLVPLFIWKDEKEEVNRGFANLVAKDGREFVPVFDNLNSLALWYNEPYFSEAFKENQGQILPITLKELRHPENGVNHFGNTHGITIDPLDTSGDDYEKTVMMWDEIE</sequence>
<name>A0A7X1ZB73_9LACT</name>
<proteinExistence type="predicted"/>